<dbReference type="EMBL" id="KC246797">
    <property type="protein sequence ID" value="AHF24540.1"/>
    <property type="molecule type" value="Genomic_DNA"/>
</dbReference>
<comment type="subcellular location">
    <subcellularLocation>
        <location evidence="1">Cell membrane</location>
        <topology evidence="1">Multi-pass membrane protein</topology>
    </subcellularLocation>
</comment>
<feature type="transmembrane region" description="Helical" evidence="8">
    <location>
        <begin position="20"/>
        <end position="38"/>
    </location>
</feature>
<feature type="transmembrane region" description="Helical" evidence="8">
    <location>
        <begin position="44"/>
        <end position="69"/>
    </location>
</feature>
<feature type="transmembrane region" description="Helical" evidence="8">
    <location>
        <begin position="114"/>
        <end position="136"/>
    </location>
</feature>
<organism evidence="9">
    <name type="scientific">uncultured bacterium Contig248</name>
    <dbReference type="NCBI Taxonomy" id="1393544"/>
    <lineage>
        <taxon>Bacteria</taxon>
        <taxon>environmental samples</taxon>
    </lineage>
</organism>
<keyword evidence="4 8" id="KW-0812">Transmembrane</keyword>
<dbReference type="PANTHER" id="PTHR30250">
    <property type="entry name" value="PST FAMILY PREDICTED COLANIC ACID TRANSPORTER"/>
    <property type="match status" value="1"/>
</dbReference>
<feature type="transmembrane region" description="Helical" evidence="8">
    <location>
        <begin position="148"/>
        <end position="168"/>
    </location>
</feature>
<dbReference type="InterPro" id="IPR050833">
    <property type="entry name" value="Poly_Biosynth_Transport"/>
</dbReference>
<evidence type="ECO:0000256" key="6">
    <source>
        <dbReference type="ARBA" id="ARBA00023136"/>
    </source>
</evidence>
<evidence type="ECO:0000256" key="8">
    <source>
        <dbReference type="SAM" id="Phobius"/>
    </source>
</evidence>
<evidence type="ECO:0000256" key="4">
    <source>
        <dbReference type="ARBA" id="ARBA00022692"/>
    </source>
</evidence>
<keyword evidence="3" id="KW-1003">Cell membrane</keyword>
<name>W0FNF8_9BACT</name>
<feature type="transmembrane region" description="Helical" evidence="8">
    <location>
        <begin position="81"/>
        <end position="102"/>
    </location>
</feature>
<keyword evidence="6 8" id="KW-0472">Membrane</keyword>
<feature type="transmembrane region" description="Helical" evidence="8">
    <location>
        <begin position="444"/>
        <end position="464"/>
    </location>
</feature>
<keyword evidence="5 8" id="KW-1133">Transmembrane helix</keyword>
<dbReference type="CDD" id="cd13127">
    <property type="entry name" value="MATE_tuaB_like"/>
    <property type="match status" value="1"/>
</dbReference>
<sequence length="519" mass="58180">MKDLRKKTVSGFAYKFAERVGAQGLSFVLQLVLARILLPGDYGVVGLVTVFIAICDVFVTHGFGTALIANKDSDSKDFSTCFYFNLMLAAVLYLVVFFGSPLVAKIYSHFDEKLLVSVMRVMGLRIPIAAFNSVQHAYVSKHMRFKKFFYATLIGTIISGAIAVVMALNGCGVWSLVEQYLGNAFIDTICLFIIVGWRPTREFSFERLKKIYSFGWKILVVGLIDTLYSRLRNLVIGAKYTKEDLAYYNRGYSFPSFGMRLIEPTVNTVLFPALSGCQDDQAEMRHITRNVLQVSTYIVTPIMVGLAVVAKPLVHLLLTDKWLPCVIYLQIGCLANLFRCQQFINNQVIKASKNSALLLKLDILKKCIGLVLLIVSMQFGVLWIALSLVVTNLISLFINIAPNRKILNYGYLDQFKDVLLNMVPGFLMGACIYPIQLLKLHTSVILVLQVVLGVALYIGFSLLLRNHSFHLLLNYLKKNVFSRKKKAKGKENEDVSASDAADVRAAEMDDAYNNDQPEE</sequence>
<dbReference type="Pfam" id="PF13440">
    <property type="entry name" value="Polysacc_synt_3"/>
    <property type="match status" value="1"/>
</dbReference>
<protein>
    <submittedName>
        <fullName evidence="9">Polysaccharide biosynthesis protein</fullName>
    </submittedName>
</protein>
<dbReference type="GO" id="GO:0005886">
    <property type="term" value="C:plasma membrane"/>
    <property type="evidence" value="ECO:0007669"/>
    <property type="project" value="UniProtKB-SubCell"/>
</dbReference>
<feature type="region of interest" description="Disordered" evidence="7">
    <location>
        <begin position="485"/>
        <end position="505"/>
    </location>
</feature>
<feature type="transmembrane region" description="Helical" evidence="8">
    <location>
        <begin position="180"/>
        <end position="200"/>
    </location>
</feature>
<evidence type="ECO:0000256" key="2">
    <source>
        <dbReference type="ARBA" id="ARBA00007430"/>
    </source>
</evidence>
<evidence type="ECO:0000256" key="5">
    <source>
        <dbReference type="ARBA" id="ARBA00022989"/>
    </source>
</evidence>
<evidence type="ECO:0000256" key="1">
    <source>
        <dbReference type="ARBA" id="ARBA00004651"/>
    </source>
</evidence>
<proteinExistence type="inferred from homology"/>
<feature type="transmembrane region" description="Helical" evidence="8">
    <location>
        <begin position="418"/>
        <end position="438"/>
    </location>
</feature>
<evidence type="ECO:0000313" key="9">
    <source>
        <dbReference type="EMBL" id="AHF24540.1"/>
    </source>
</evidence>
<dbReference type="PANTHER" id="PTHR30250:SF10">
    <property type="entry name" value="LIPOPOLYSACCHARIDE BIOSYNTHESIS PROTEIN WZXC"/>
    <property type="match status" value="1"/>
</dbReference>
<evidence type="ECO:0000256" key="7">
    <source>
        <dbReference type="SAM" id="MobiDB-lite"/>
    </source>
</evidence>
<evidence type="ECO:0000256" key="3">
    <source>
        <dbReference type="ARBA" id="ARBA00022475"/>
    </source>
</evidence>
<feature type="transmembrane region" description="Helical" evidence="8">
    <location>
        <begin position="294"/>
        <end position="314"/>
    </location>
</feature>
<reference evidence="9" key="1">
    <citation type="journal article" date="2013" name="PLoS ONE">
        <title>Metagenomic insights into the carbohydrate-active enzymes carried by the microorganisms adhering to solid digesta in the rumen of cows.</title>
        <authorList>
            <person name="Wang L."/>
            <person name="Hatem A."/>
            <person name="Catalyurek U.V."/>
            <person name="Morrison M."/>
            <person name="Yu Z."/>
        </authorList>
    </citation>
    <scope>NUCLEOTIDE SEQUENCE</scope>
</reference>
<dbReference type="AlphaFoldDB" id="W0FNF8"/>
<comment type="similarity">
    <text evidence="2">Belongs to the polysaccharide synthase family.</text>
</comment>
<accession>W0FNF8</accession>
<feature type="transmembrane region" description="Helical" evidence="8">
    <location>
        <begin position="368"/>
        <end position="398"/>
    </location>
</feature>